<dbReference type="Gene3D" id="3.40.50.150">
    <property type="entry name" value="Vaccinia Virus protein VP39"/>
    <property type="match status" value="1"/>
</dbReference>
<dbReference type="AlphaFoldDB" id="R8B9W3"/>
<proteinExistence type="predicted"/>
<keyword evidence="1" id="KW-0808">Transferase</keyword>
<accession>R8B9W3</accession>
<dbReference type="SUPFAM" id="SSF53335">
    <property type="entry name" value="S-adenosyl-L-methionine-dependent methyltransferases"/>
    <property type="match status" value="1"/>
</dbReference>
<dbReference type="GO" id="GO:0008168">
    <property type="term" value="F:methyltransferase activity"/>
    <property type="evidence" value="ECO:0007669"/>
    <property type="project" value="UniProtKB-KW"/>
</dbReference>
<keyword evidence="1" id="KW-0489">Methyltransferase</keyword>
<dbReference type="HOGENOM" id="CLU_010595_9_3_1"/>
<organism evidence="1 2">
    <name type="scientific">Phaeoacremonium minimum (strain UCR-PA7)</name>
    <name type="common">Esca disease fungus</name>
    <name type="synonym">Togninia minima</name>
    <dbReference type="NCBI Taxonomy" id="1286976"/>
    <lineage>
        <taxon>Eukaryota</taxon>
        <taxon>Fungi</taxon>
        <taxon>Dikarya</taxon>
        <taxon>Ascomycota</taxon>
        <taxon>Pezizomycotina</taxon>
        <taxon>Sordariomycetes</taxon>
        <taxon>Sordariomycetidae</taxon>
        <taxon>Togniniales</taxon>
        <taxon>Togniniaceae</taxon>
        <taxon>Phaeoacremonium</taxon>
    </lineage>
</organism>
<evidence type="ECO:0000313" key="2">
    <source>
        <dbReference type="Proteomes" id="UP000014074"/>
    </source>
</evidence>
<keyword evidence="2" id="KW-1185">Reference proteome</keyword>
<dbReference type="EMBL" id="KB933360">
    <property type="protein sequence ID" value="EON96109.1"/>
    <property type="molecule type" value="Genomic_DNA"/>
</dbReference>
<dbReference type="RefSeq" id="XP_007919101.1">
    <property type="nucleotide sequence ID" value="XM_007920910.1"/>
</dbReference>
<dbReference type="Proteomes" id="UP000014074">
    <property type="component" value="Unassembled WGS sequence"/>
</dbReference>
<dbReference type="GeneID" id="19329242"/>
<sequence length="278" mass="30895">MPPKYYVHENDDENWRLAQGSEVIRQAMGGALIRAPVDLSQKNLRILDSATGDGYQLAQIQATLPNKESATLIGTDIQDRFPKPPPPGILLQIQDILQPWPEEWKGSFDLVRQHLCLSSAGPRQADVVLRLGELVKPGGWIQLLEPENVIAEDDGPAHKQWLAMLTELAGLIQIDVHFSTKLESYLKDAGFEDVQSERVETAMGAKVPLEELREGSIKSVLLASKNVFGAGKMIPGGFKCMTAEELESWPTRWEQELKTKGGYFPMRVAWGKKPRSSA</sequence>
<dbReference type="eggNOG" id="ENOG502SIG3">
    <property type="taxonomic scope" value="Eukaryota"/>
</dbReference>
<dbReference type="GO" id="GO:0032259">
    <property type="term" value="P:methylation"/>
    <property type="evidence" value="ECO:0007669"/>
    <property type="project" value="UniProtKB-KW"/>
</dbReference>
<name>R8B9W3_PHAM7</name>
<dbReference type="KEGG" id="tmn:UCRPA7_8397"/>
<dbReference type="CDD" id="cd02440">
    <property type="entry name" value="AdoMet_MTases"/>
    <property type="match status" value="1"/>
</dbReference>
<dbReference type="InterPro" id="IPR029063">
    <property type="entry name" value="SAM-dependent_MTases_sf"/>
</dbReference>
<reference evidence="2" key="1">
    <citation type="journal article" date="2013" name="Genome Announc.">
        <title>Draft genome sequence of the ascomycete Phaeoacremonium aleophilum strain UCR-PA7, a causal agent of the esca disease complex in grapevines.</title>
        <authorList>
            <person name="Blanco-Ulate B."/>
            <person name="Rolshausen P."/>
            <person name="Cantu D."/>
        </authorList>
    </citation>
    <scope>NUCLEOTIDE SEQUENCE [LARGE SCALE GENOMIC DNA]</scope>
    <source>
        <strain evidence="2">UCR-PA7</strain>
    </source>
</reference>
<evidence type="ECO:0000313" key="1">
    <source>
        <dbReference type="EMBL" id="EON96109.1"/>
    </source>
</evidence>
<protein>
    <submittedName>
        <fullName evidence="1">Putative methyltransferase-protein</fullName>
    </submittedName>
</protein>
<dbReference type="OrthoDB" id="184880at2759"/>
<gene>
    <name evidence="1" type="ORF">UCRPA7_8397</name>
</gene>